<dbReference type="EMBL" id="CP069111">
    <property type="protein sequence ID" value="QSS61557.1"/>
    <property type="molecule type" value="Genomic_DNA"/>
</dbReference>
<protein>
    <submittedName>
        <fullName evidence="2">No significant blast hit</fullName>
    </submittedName>
</protein>
<dbReference type="AlphaFoldDB" id="A0A8A1MBM4"/>
<feature type="region of interest" description="Disordered" evidence="1">
    <location>
        <begin position="116"/>
        <end position="162"/>
    </location>
</feature>
<sequence>MTSWVEQAADTYCGGGLLVVHSCKSFGPKEPSRESASCVRACTGQKQPGKEGPSPCSRDSVMGWLFDKRGGLEDLWDYRVSCLSVPNPEAWDDNNSNKAGQKKLIAMIVPTRMVEATKHQTPPPSTASRDGESLLGVQPVDQKSLIQRGGTTERRPLVLLVP</sequence>
<dbReference type="OrthoDB" id="10515963at2759"/>
<dbReference type="VEuPathDB" id="FungiDB:I7I51_03734"/>
<name>A0A8A1MBM4_AJECA</name>
<proteinExistence type="predicted"/>
<evidence type="ECO:0000313" key="3">
    <source>
        <dbReference type="Proteomes" id="UP000663671"/>
    </source>
</evidence>
<organism evidence="2 3">
    <name type="scientific">Ajellomyces capsulatus</name>
    <name type="common">Darling's disease fungus</name>
    <name type="synonym">Histoplasma capsulatum</name>
    <dbReference type="NCBI Taxonomy" id="5037"/>
    <lineage>
        <taxon>Eukaryota</taxon>
        <taxon>Fungi</taxon>
        <taxon>Dikarya</taxon>
        <taxon>Ascomycota</taxon>
        <taxon>Pezizomycotina</taxon>
        <taxon>Eurotiomycetes</taxon>
        <taxon>Eurotiomycetidae</taxon>
        <taxon>Onygenales</taxon>
        <taxon>Ajellomycetaceae</taxon>
        <taxon>Histoplasma</taxon>
    </lineage>
</organism>
<gene>
    <name evidence="2" type="ORF">I7I51_03734</name>
</gene>
<dbReference type="Proteomes" id="UP000663671">
    <property type="component" value="Chromosome 5"/>
</dbReference>
<evidence type="ECO:0000256" key="1">
    <source>
        <dbReference type="SAM" id="MobiDB-lite"/>
    </source>
</evidence>
<accession>A0A8A1MBM4</accession>
<reference evidence="2" key="1">
    <citation type="submission" date="2021-01" db="EMBL/GenBank/DDBJ databases">
        <title>Chromosome-level genome assembly of a human fungal pathogen reveals clustering of transcriptionally co-regulated genes.</title>
        <authorList>
            <person name="Voorhies M."/>
            <person name="Cohen S."/>
            <person name="Shea T.P."/>
            <person name="Petrus S."/>
            <person name="Munoz J.F."/>
            <person name="Poplawski S."/>
            <person name="Goldman W.E."/>
            <person name="Michael T."/>
            <person name="Cuomo C.A."/>
            <person name="Sil A."/>
            <person name="Beyhan S."/>
        </authorList>
    </citation>
    <scope>NUCLEOTIDE SEQUENCE</scope>
    <source>
        <strain evidence="2">WU24</strain>
    </source>
</reference>
<evidence type="ECO:0000313" key="2">
    <source>
        <dbReference type="EMBL" id="QSS61557.1"/>
    </source>
</evidence>